<proteinExistence type="predicted"/>
<dbReference type="AlphaFoldDB" id="A0A7R9R111"/>
<dbReference type="EMBL" id="CAJPVJ010050375">
    <property type="protein sequence ID" value="CAG2183043.1"/>
    <property type="molecule type" value="Genomic_DNA"/>
</dbReference>
<evidence type="ECO:0000313" key="2">
    <source>
        <dbReference type="Proteomes" id="UP000728032"/>
    </source>
</evidence>
<feature type="non-terminal residue" evidence="1">
    <location>
        <position position="91"/>
    </location>
</feature>
<gene>
    <name evidence="1" type="ORF">ONB1V03_LOCUS22464</name>
</gene>
<organism evidence="1">
    <name type="scientific">Oppiella nova</name>
    <dbReference type="NCBI Taxonomy" id="334625"/>
    <lineage>
        <taxon>Eukaryota</taxon>
        <taxon>Metazoa</taxon>
        <taxon>Ecdysozoa</taxon>
        <taxon>Arthropoda</taxon>
        <taxon>Chelicerata</taxon>
        <taxon>Arachnida</taxon>
        <taxon>Acari</taxon>
        <taxon>Acariformes</taxon>
        <taxon>Sarcoptiformes</taxon>
        <taxon>Oribatida</taxon>
        <taxon>Brachypylina</taxon>
        <taxon>Oppioidea</taxon>
        <taxon>Oppiidae</taxon>
        <taxon>Oppiella</taxon>
    </lineage>
</organism>
<name>A0A7R9R111_9ACAR</name>
<dbReference type="EMBL" id="OC965200">
    <property type="protein sequence ID" value="CAD7665908.1"/>
    <property type="molecule type" value="Genomic_DNA"/>
</dbReference>
<keyword evidence="2" id="KW-1185">Reference proteome</keyword>
<sequence>VVIVDQVRCIPALELSGIPWVATCSFNPLVFLPDERTPPYMSGLSITSPKSEWKAFKNAINSAEYPNWKLFNDWVVSRGITTLEVNRFNRD</sequence>
<dbReference type="OrthoDB" id="6525469at2759"/>
<dbReference type="Proteomes" id="UP000728032">
    <property type="component" value="Unassembled WGS sequence"/>
</dbReference>
<feature type="non-terminal residue" evidence="1">
    <location>
        <position position="1"/>
    </location>
</feature>
<reference evidence="1" key="1">
    <citation type="submission" date="2020-11" db="EMBL/GenBank/DDBJ databases">
        <authorList>
            <person name="Tran Van P."/>
        </authorList>
    </citation>
    <scope>NUCLEOTIDE SEQUENCE</scope>
</reference>
<evidence type="ECO:0000313" key="1">
    <source>
        <dbReference type="EMBL" id="CAD7665908.1"/>
    </source>
</evidence>
<accession>A0A7R9R111</accession>
<protein>
    <submittedName>
        <fullName evidence="1">Uncharacterized protein</fullName>
    </submittedName>
</protein>